<name>A0A3P7DZB0_WUCBA</name>
<dbReference type="GO" id="GO:0005524">
    <property type="term" value="F:ATP binding"/>
    <property type="evidence" value="ECO:0007669"/>
    <property type="project" value="InterPro"/>
</dbReference>
<dbReference type="InParanoid" id="A0A3P7DZB0"/>
<dbReference type="PANTHER" id="PTHR13003:SF2">
    <property type="entry name" value="NUCLEAR PORE COMPLEX PROTEIN NUP107"/>
    <property type="match status" value="1"/>
</dbReference>
<dbReference type="InterPro" id="IPR001245">
    <property type="entry name" value="Ser-Thr/Tyr_kinase_cat_dom"/>
</dbReference>
<dbReference type="InterPro" id="IPR000719">
    <property type="entry name" value="Prot_kinase_dom"/>
</dbReference>
<dbReference type="OMA" id="FPHIIRF"/>
<sequence length="1132" mass="131096">MQVKFEHVWPTPVDMVLLKSKLRSEWVQLKPISVQEMDFYLGRVPEWHIELKFLKKPGDYLLARSHDNKLRLSVKSNEPGNLAVHFPTEFCQTKQSRSVWRLIYSYQKNNGCRYLTTEYSFLNMQIEDKLEISIGNLICKDERSTIYKATRYFTKKGFIKTITEQPIVLEEMDDCTAAIIDDLFRQILRYIAQKLYHCQKMPVIHGNLRAKNIFVDINNDKIAKPTYYIGGFHHVVMAKTKEVDPNKLPNKRWLAPEVLTTKLLTPESDVFAFAFLMHEVLTIKIPHGKIEDKNILEYIAKNPYVRPTVPSTVPHWFRKLVNECWIANPEKRPKMSFVWQEFKNNNYIPNVSVIHMNNSKFDGNISVSTVGSLCSTQEIDNTLNTTQYCFLRDDFFLIKVTQALFEDFQAKCVHSENINESFDLVALFYEICSDGIAAFQKVSMRPEKTTALTSVLQQLLNEQQAYLLLLNLAKMNRMLNDLKNLEKQSILADLLITDVESRRLLVLLEWCEENAYNEPEANAELLNEYAYLEKNCTLRAETLHARIRGENFCDLDLDGALHGRLHNKDEELESRVYSVIYTLVRCGRIDEALSLLEKAGLYSLVPLLQLRKMSRNAALTPFSIDESSYYLARSRSLLKRTVDKIVSKGTSLSQVEACLWSVVVGRLEPALSLSSRTEDRLWCYLNAAVESRLDAAITNAHNGDFDVGIGREVENDDLRINSIFDEIATAERSPYYTIYRHIVNDDSLSLIASMDMWLEQYEDDLEKFPHIIRFMAHLVLLLRFSGQPVQEESANSVMRSYVRLLVSLKLYSIVPYYANKLPLEMAEEMVVEFMCQLEEENVRKDVLAAASVAKMDGVRLCKKIFNCIITRYPVIEEESKRDDVLINAWNWLIYPGNETYYDAMLGMNKIMREFFYVDKLDRARKLLQQSKKLVDKIVGSFRPIIETSDTVESKLLRAITEYKAYECYLNALMKFNEWFKQSQRSVPSIMENSTDDVGTLMDMQQRITFEVIHQRANEKMQRYENASKQSTTEAIGALDLVLRFPNGWMTFKGVESEILNVEEVKKLTGIKSRYITAVIIMLVTIFEKSDINRSAQLVELLADEEYKLAEVIPKEQLRILIKQLSVNAYKSL</sequence>
<keyword evidence="5 8" id="KW-0811">Translocation</keyword>
<dbReference type="GO" id="GO:0017056">
    <property type="term" value="F:structural constituent of nuclear pore"/>
    <property type="evidence" value="ECO:0007669"/>
    <property type="project" value="UniProtKB-UniRule"/>
</dbReference>
<keyword evidence="11" id="KW-1185">Reference proteome</keyword>
<dbReference type="GO" id="GO:0000973">
    <property type="term" value="P:post-transcriptional tethering of RNA polymerase II gene DNA at nuclear periphery"/>
    <property type="evidence" value="ECO:0007669"/>
    <property type="project" value="TreeGrafter"/>
</dbReference>
<comment type="similarity">
    <text evidence="1 8">Belongs to the nucleoporin Nup84/Nup107 family.</text>
</comment>
<accession>A0A3P7DZB0</accession>
<evidence type="ECO:0000256" key="2">
    <source>
        <dbReference type="ARBA" id="ARBA00022448"/>
    </source>
</evidence>
<evidence type="ECO:0000256" key="3">
    <source>
        <dbReference type="ARBA" id="ARBA00022816"/>
    </source>
</evidence>
<dbReference type="SUPFAM" id="SSF56112">
    <property type="entry name" value="Protein kinase-like (PK-like)"/>
    <property type="match status" value="1"/>
</dbReference>
<evidence type="ECO:0000256" key="7">
    <source>
        <dbReference type="ARBA" id="ARBA00023242"/>
    </source>
</evidence>
<dbReference type="OrthoDB" id="3098at2759"/>
<keyword evidence="2 8" id="KW-0813">Transport</keyword>
<reference evidence="10 11" key="1">
    <citation type="submission" date="2018-11" db="EMBL/GenBank/DDBJ databases">
        <authorList>
            <consortium name="Pathogen Informatics"/>
        </authorList>
    </citation>
    <scope>NUCLEOTIDE SEQUENCE [LARGE SCALE GENOMIC DNA]</scope>
</reference>
<dbReference type="Gene3D" id="1.20.190.50">
    <property type="match status" value="1"/>
</dbReference>
<dbReference type="PROSITE" id="PS50011">
    <property type="entry name" value="PROTEIN_KINASE_DOM"/>
    <property type="match status" value="1"/>
</dbReference>
<evidence type="ECO:0000256" key="4">
    <source>
        <dbReference type="ARBA" id="ARBA00022927"/>
    </source>
</evidence>
<dbReference type="Gene3D" id="1.10.3450.20">
    <property type="match status" value="1"/>
</dbReference>
<dbReference type="GO" id="GO:0031965">
    <property type="term" value="C:nuclear membrane"/>
    <property type="evidence" value="ECO:0007669"/>
    <property type="project" value="UniProtKB-SubCell"/>
</dbReference>
<gene>
    <name evidence="10" type="ORF">WBA_LOCUS2245</name>
</gene>
<proteinExistence type="inferred from homology"/>
<dbReference type="EMBL" id="UYWW01000584">
    <property type="protein sequence ID" value="VDM08859.1"/>
    <property type="molecule type" value="Genomic_DNA"/>
</dbReference>
<comment type="subcellular location">
    <subcellularLocation>
        <location evidence="8">Nucleus</location>
        <location evidence="8">Nuclear pore complex</location>
    </subcellularLocation>
    <subcellularLocation>
        <location evidence="8">Nucleus membrane</location>
    </subcellularLocation>
</comment>
<evidence type="ECO:0000259" key="9">
    <source>
        <dbReference type="PROSITE" id="PS50011"/>
    </source>
</evidence>
<dbReference type="GO" id="GO:0004672">
    <property type="term" value="F:protein kinase activity"/>
    <property type="evidence" value="ECO:0007669"/>
    <property type="project" value="InterPro"/>
</dbReference>
<evidence type="ECO:0000256" key="6">
    <source>
        <dbReference type="ARBA" id="ARBA00023132"/>
    </source>
</evidence>
<dbReference type="Gene3D" id="1.10.510.10">
    <property type="entry name" value="Transferase(Phosphotransferase) domain 1"/>
    <property type="match status" value="1"/>
</dbReference>
<dbReference type="InterPro" id="IPR011009">
    <property type="entry name" value="Kinase-like_dom_sf"/>
</dbReference>
<evidence type="ECO:0000256" key="8">
    <source>
        <dbReference type="RuleBase" id="RU365072"/>
    </source>
</evidence>
<keyword evidence="3" id="KW-0509">mRNA transport</keyword>
<dbReference type="GO" id="GO:0006606">
    <property type="term" value="P:protein import into nucleus"/>
    <property type="evidence" value="ECO:0007669"/>
    <property type="project" value="TreeGrafter"/>
</dbReference>
<organism evidence="10 11">
    <name type="scientific">Wuchereria bancrofti</name>
    <dbReference type="NCBI Taxonomy" id="6293"/>
    <lineage>
        <taxon>Eukaryota</taxon>
        <taxon>Metazoa</taxon>
        <taxon>Ecdysozoa</taxon>
        <taxon>Nematoda</taxon>
        <taxon>Chromadorea</taxon>
        <taxon>Rhabditida</taxon>
        <taxon>Spirurina</taxon>
        <taxon>Spiruromorpha</taxon>
        <taxon>Filarioidea</taxon>
        <taxon>Onchocercidae</taxon>
        <taxon>Wuchereria</taxon>
    </lineage>
</organism>
<feature type="domain" description="Protein kinase" evidence="9">
    <location>
        <begin position="1"/>
        <end position="348"/>
    </location>
</feature>
<dbReference type="Pfam" id="PF07714">
    <property type="entry name" value="PK_Tyr_Ser-Thr"/>
    <property type="match status" value="1"/>
</dbReference>
<keyword evidence="4" id="KW-0653">Protein transport</keyword>
<dbReference type="AlphaFoldDB" id="A0A3P7DZB0"/>
<keyword evidence="8" id="KW-0472">Membrane</keyword>
<protein>
    <recommendedName>
        <fullName evidence="8">Nuclear pore complex protein</fullName>
    </recommendedName>
</protein>
<evidence type="ECO:0000256" key="1">
    <source>
        <dbReference type="ARBA" id="ARBA00009510"/>
    </source>
</evidence>
<dbReference type="InterPro" id="IPR007252">
    <property type="entry name" value="Nup84/Nup107"/>
</dbReference>
<evidence type="ECO:0000313" key="11">
    <source>
        <dbReference type="Proteomes" id="UP000270924"/>
    </source>
</evidence>
<comment type="subunit">
    <text evidence="8">Part of the nuclear pore complex (NPC).</text>
</comment>
<dbReference type="GO" id="GO:0006406">
    <property type="term" value="P:mRNA export from nucleus"/>
    <property type="evidence" value="ECO:0007669"/>
    <property type="project" value="TreeGrafter"/>
</dbReference>
<evidence type="ECO:0000313" key="10">
    <source>
        <dbReference type="EMBL" id="VDM08859.1"/>
    </source>
</evidence>
<dbReference type="Pfam" id="PF04121">
    <property type="entry name" value="Nup84_Nup100"/>
    <property type="match status" value="1"/>
</dbReference>
<keyword evidence="6 8" id="KW-0906">Nuclear pore complex</keyword>
<keyword evidence="7 8" id="KW-0539">Nucleus</keyword>
<dbReference type="Proteomes" id="UP000270924">
    <property type="component" value="Unassembled WGS sequence"/>
</dbReference>
<dbReference type="PANTHER" id="PTHR13003">
    <property type="entry name" value="NUP107-RELATED"/>
    <property type="match status" value="1"/>
</dbReference>
<evidence type="ECO:0000256" key="5">
    <source>
        <dbReference type="ARBA" id="ARBA00023010"/>
    </source>
</evidence>
<comment type="function">
    <text evidence="8">Functions as a component of the nuclear pore complex (NPC).</text>
</comment>
<dbReference type="GO" id="GO:0031080">
    <property type="term" value="C:nuclear pore outer ring"/>
    <property type="evidence" value="ECO:0007669"/>
    <property type="project" value="TreeGrafter"/>
</dbReference>